<evidence type="ECO:0000256" key="9">
    <source>
        <dbReference type="SAM" id="MobiDB-lite"/>
    </source>
</evidence>
<evidence type="ECO:0000256" key="4">
    <source>
        <dbReference type="ARBA" id="ARBA00022771"/>
    </source>
</evidence>
<comment type="subcellular location">
    <subcellularLocation>
        <location evidence="1">Nucleus</location>
    </subcellularLocation>
</comment>
<dbReference type="PANTHER" id="PTHR23194">
    <property type="entry name" value="PYGOPUS"/>
    <property type="match status" value="1"/>
</dbReference>
<evidence type="ECO:0000256" key="8">
    <source>
        <dbReference type="PROSITE-ProRule" id="PRU00146"/>
    </source>
</evidence>
<dbReference type="GeneID" id="108567749"/>
<feature type="domain" description="PHD-type" evidence="10">
    <location>
        <begin position="289"/>
        <end position="347"/>
    </location>
</feature>
<dbReference type="Gene3D" id="3.30.40.10">
    <property type="entry name" value="Zinc/RING finger domain, C3HC4 (zinc finger)"/>
    <property type="match status" value="1"/>
</dbReference>
<dbReference type="SUPFAM" id="SSF57903">
    <property type="entry name" value="FYVE/PHD zinc finger"/>
    <property type="match status" value="1"/>
</dbReference>
<evidence type="ECO:0000256" key="3">
    <source>
        <dbReference type="ARBA" id="ARBA00022723"/>
    </source>
</evidence>
<gene>
    <name evidence="12" type="primary">LOC108567749</name>
</gene>
<dbReference type="InterPro" id="IPR011011">
    <property type="entry name" value="Znf_FYVE_PHD"/>
</dbReference>
<feature type="region of interest" description="Disordered" evidence="9">
    <location>
        <begin position="1"/>
        <end position="45"/>
    </location>
</feature>
<dbReference type="InterPro" id="IPR013083">
    <property type="entry name" value="Znf_RING/FYVE/PHD"/>
</dbReference>
<sequence length="357" mass="37920">MSHLSPFRVNVPNLGTELSSGVSNPKKRRKNGQTPTIPPTPNVQDLYAPPISGFGDTIVASNPFDDCPSMNMAMIRNPNPMGMGSNMPMGMNICNRPMGGPPLSSMAPHHNHPGMMMNGPRMNGPPMNGPQMNGPPMGNPMGPHMIPSPNGPMHGPIPGPIQSPINNMGPSPMPGQMQGNGPINGPMISPMGPMNNGGPLGPMNSPMNGPGPMNGMSSPMNGPMNGMGNNMNSPMGGPQCNMNSGPMNNNFMMPLNNIYQKPLPVSAGKVYPADQSMVFNSQNPNAPPIYPCGVCHKEVHDNDQAILCESGCNFWFHRGCTGLTEAAFQLLTAEVYAEWVCDKCLTSKNIPLVKFKP</sequence>
<dbReference type="Proteomes" id="UP000695000">
    <property type="component" value="Unplaced"/>
</dbReference>
<evidence type="ECO:0000259" key="10">
    <source>
        <dbReference type="PROSITE" id="PS50016"/>
    </source>
</evidence>
<dbReference type="RefSeq" id="XP_017783881.1">
    <property type="nucleotide sequence ID" value="XM_017928392.1"/>
</dbReference>
<dbReference type="PROSITE" id="PS50016">
    <property type="entry name" value="ZF_PHD_2"/>
    <property type="match status" value="1"/>
</dbReference>
<reference evidence="12" key="1">
    <citation type="submission" date="2025-08" db="UniProtKB">
        <authorList>
            <consortium name="RefSeq"/>
        </authorList>
    </citation>
    <scope>IDENTIFICATION</scope>
    <source>
        <tissue evidence="12">Whole Larva</tissue>
    </source>
</reference>
<comment type="function">
    <text evidence="7">Involved in signal transduction through the Wnt pathway.</text>
</comment>
<dbReference type="CDD" id="cd15637">
    <property type="entry name" value="PHD_dPYGO"/>
    <property type="match status" value="1"/>
</dbReference>
<dbReference type="SMART" id="SM00249">
    <property type="entry name" value="PHD"/>
    <property type="match status" value="1"/>
</dbReference>
<keyword evidence="6" id="KW-0539">Nucleus</keyword>
<name>A0ABM1NAN1_NICVS</name>
<proteinExistence type="predicted"/>
<keyword evidence="5" id="KW-0862">Zinc</keyword>
<evidence type="ECO:0000256" key="1">
    <source>
        <dbReference type="ARBA" id="ARBA00004123"/>
    </source>
</evidence>
<evidence type="ECO:0000256" key="5">
    <source>
        <dbReference type="ARBA" id="ARBA00022833"/>
    </source>
</evidence>
<keyword evidence="11" id="KW-1185">Reference proteome</keyword>
<keyword evidence="2" id="KW-0879">Wnt signaling pathway</keyword>
<organism evidence="11 12">
    <name type="scientific">Nicrophorus vespilloides</name>
    <name type="common">Boreal carrion beetle</name>
    <dbReference type="NCBI Taxonomy" id="110193"/>
    <lineage>
        <taxon>Eukaryota</taxon>
        <taxon>Metazoa</taxon>
        <taxon>Ecdysozoa</taxon>
        <taxon>Arthropoda</taxon>
        <taxon>Hexapoda</taxon>
        <taxon>Insecta</taxon>
        <taxon>Pterygota</taxon>
        <taxon>Neoptera</taxon>
        <taxon>Endopterygota</taxon>
        <taxon>Coleoptera</taxon>
        <taxon>Polyphaga</taxon>
        <taxon>Staphyliniformia</taxon>
        <taxon>Silphidae</taxon>
        <taxon>Nicrophorinae</taxon>
        <taxon>Nicrophorus</taxon>
    </lineage>
</organism>
<dbReference type="InterPro" id="IPR019786">
    <property type="entry name" value="Zinc_finger_PHD-type_CS"/>
</dbReference>
<dbReference type="InterPro" id="IPR019787">
    <property type="entry name" value="Znf_PHD-finger"/>
</dbReference>
<dbReference type="InterPro" id="IPR052475">
    <property type="entry name" value="Wnt_Signal_Transd_Protein"/>
</dbReference>
<keyword evidence="4 8" id="KW-0863">Zinc-finger</keyword>
<evidence type="ECO:0000313" key="11">
    <source>
        <dbReference type="Proteomes" id="UP000695000"/>
    </source>
</evidence>
<keyword evidence="3" id="KW-0479">Metal-binding</keyword>
<evidence type="ECO:0000256" key="7">
    <source>
        <dbReference type="ARBA" id="ARBA00037400"/>
    </source>
</evidence>
<dbReference type="PANTHER" id="PTHR23194:SF16">
    <property type="entry name" value="PROTEIN PYGOPUS"/>
    <property type="match status" value="1"/>
</dbReference>
<dbReference type="PROSITE" id="PS01359">
    <property type="entry name" value="ZF_PHD_1"/>
    <property type="match status" value="1"/>
</dbReference>
<evidence type="ECO:0000256" key="2">
    <source>
        <dbReference type="ARBA" id="ARBA00022687"/>
    </source>
</evidence>
<evidence type="ECO:0000256" key="6">
    <source>
        <dbReference type="ARBA" id="ARBA00023242"/>
    </source>
</evidence>
<protein>
    <submittedName>
        <fullName evidence="12">Protein pygopus-like isoform X1</fullName>
    </submittedName>
</protein>
<dbReference type="InterPro" id="IPR001965">
    <property type="entry name" value="Znf_PHD"/>
</dbReference>
<accession>A0ABM1NAN1</accession>
<dbReference type="Pfam" id="PF00628">
    <property type="entry name" value="PHD"/>
    <property type="match status" value="1"/>
</dbReference>
<evidence type="ECO:0000313" key="12">
    <source>
        <dbReference type="RefSeq" id="XP_017783881.1"/>
    </source>
</evidence>